<evidence type="ECO:0000256" key="4">
    <source>
        <dbReference type="ARBA" id="ARBA00022989"/>
    </source>
</evidence>
<dbReference type="Pfam" id="PF13520">
    <property type="entry name" value="AA_permease_2"/>
    <property type="match status" value="1"/>
</dbReference>
<accession>A0A1I4F9I6</accession>
<dbReference type="RefSeq" id="WP_091324931.1">
    <property type="nucleotide sequence ID" value="NZ_FOSW01000007.1"/>
</dbReference>
<feature type="transmembrane region" description="Helical" evidence="6">
    <location>
        <begin position="416"/>
        <end position="437"/>
    </location>
</feature>
<dbReference type="AlphaFoldDB" id="A0A1I4F9I6"/>
<keyword evidence="3 6" id="KW-0812">Transmembrane</keyword>
<feature type="transmembrane region" description="Helical" evidence="6">
    <location>
        <begin position="354"/>
        <end position="373"/>
    </location>
</feature>
<dbReference type="OrthoDB" id="138827at2"/>
<dbReference type="PANTHER" id="PTHR42770">
    <property type="entry name" value="AMINO ACID TRANSPORTER-RELATED"/>
    <property type="match status" value="1"/>
</dbReference>
<keyword evidence="8" id="KW-1185">Reference proteome</keyword>
<sequence length="501" mass="52416">MSADPADVAVRPAAGPGLRPGAIGFPDALVIGLAATSPAYSLAAIIGPIVALVGVHAPGVLLASFVPMLLIASAFHHLNRADQDCGTTFSWVTRAMGPWAGWIGGWAITMTGVLVIGSLAEVGVRFTLLAAGLDGWADSRPAVMVLSVLLILLMTALCVLGTEMSARVQNGLIVAQTIALLVFAVVAIVRGVNGDSPFGGLTPALSWLDPFGAGGASLTGGLLLGVFAYWGWESAVNLTEETRDPVHAPGRAAVLSTVVLLLTYVGVAYAVVAFAGTQFLSENADEEESIFALLSTEALGGWDWVVLLAVATSAIASTQTTIIPASRTGLSMARRAALPQRFAHISPRFRTPDVSTWWVAGIAIAWYVVVSLLSENALFDSITALSLLIAFYYALTGIACAVFFRRQLTRSVSTFLLVGVGPVAGALMLVWLLVLSLRDLSDPANSYTGQAWLGVGPPLVIGIGIFVAGLVLMVVWWMRDARFWQEQPGVAGEPRGAGAQR</sequence>
<feature type="transmembrane region" description="Helical" evidence="6">
    <location>
        <begin position="304"/>
        <end position="325"/>
    </location>
</feature>
<feature type="transmembrane region" description="Helical" evidence="6">
    <location>
        <begin position="385"/>
        <end position="404"/>
    </location>
</feature>
<keyword evidence="5 6" id="KW-0472">Membrane</keyword>
<name>A0A1I4F9I6_9ACTN</name>
<gene>
    <name evidence="7" type="ORF">SAMN04488085_10748</name>
</gene>
<feature type="transmembrane region" description="Helical" evidence="6">
    <location>
        <begin position="253"/>
        <end position="275"/>
    </location>
</feature>
<dbReference type="EMBL" id="FOSW01000007">
    <property type="protein sequence ID" value="SFL14672.1"/>
    <property type="molecule type" value="Genomic_DNA"/>
</dbReference>
<dbReference type="Proteomes" id="UP000199152">
    <property type="component" value="Unassembled WGS sequence"/>
</dbReference>
<feature type="transmembrane region" description="Helical" evidence="6">
    <location>
        <begin position="99"/>
        <end position="120"/>
    </location>
</feature>
<feature type="transmembrane region" description="Helical" evidence="6">
    <location>
        <begin position="59"/>
        <end position="78"/>
    </location>
</feature>
<evidence type="ECO:0000256" key="3">
    <source>
        <dbReference type="ARBA" id="ARBA00022692"/>
    </source>
</evidence>
<keyword evidence="4 6" id="KW-1133">Transmembrane helix</keyword>
<evidence type="ECO:0000313" key="8">
    <source>
        <dbReference type="Proteomes" id="UP000199152"/>
    </source>
</evidence>
<proteinExistence type="predicted"/>
<dbReference type="PIRSF" id="PIRSF006060">
    <property type="entry name" value="AA_transporter"/>
    <property type="match status" value="1"/>
</dbReference>
<evidence type="ECO:0000256" key="5">
    <source>
        <dbReference type="ARBA" id="ARBA00023136"/>
    </source>
</evidence>
<protein>
    <submittedName>
        <fullName evidence="7">Amino acid transporter</fullName>
    </submittedName>
</protein>
<dbReference type="InterPro" id="IPR002293">
    <property type="entry name" value="AA/rel_permease1"/>
</dbReference>
<evidence type="ECO:0000256" key="1">
    <source>
        <dbReference type="ARBA" id="ARBA00004651"/>
    </source>
</evidence>
<dbReference type="PANTHER" id="PTHR42770:SF16">
    <property type="entry name" value="AMINO ACID PERMEASE"/>
    <property type="match status" value="1"/>
</dbReference>
<dbReference type="GO" id="GO:0005886">
    <property type="term" value="C:plasma membrane"/>
    <property type="evidence" value="ECO:0007669"/>
    <property type="project" value="UniProtKB-SubCell"/>
</dbReference>
<feature type="transmembrane region" description="Helical" evidence="6">
    <location>
        <begin position="457"/>
        <end position="478"/>
    </location>
</feature>
<feature type="transmembrane region" description="Helical" evidence="6">
    <location>
        <begin position="28"/>
        <end position="53"/>
    </location>
</feature>
<evidence type="ECO:0000256" key="6">
    <source>
        <dbReference type="SAM" id="Phobius"/>
    </source>
</evidence>
<dbReference type="Gene3D" id="1.20.1740.10">
    <property type="entry name" value="Amino acid/polyamine transporter I"/>
    <property type="match status" value="1"/>
</dbReference>
<dbReference type="InterPro" id="IPR050367">
    <property type="entry name" value="APC_superfamily"/>
</dbReference>
<reference evidence="8" key="1">
    <citation type="submission" date="2016-10" db="EMBL/GenBank/DDBJ databases">
        <authorList>
            <person name="Varghese N."/>
            <person name="Submissions S."/>
        </authorList>
    </citation>
    <scope>NUCLEOTIDE SEQUENCE [LARGE SCALE GENOMIC DNA]</scope>
    <source>
        <strain evidence="8">DSM 45317</strain>
    </source>
</reference>
<evidence type="ECO:0000256" key="2">
    <source>
        <dbReference type="ARBA" id="ARBA00022475"/>
    </source>
</evidence>
<evidence type="ECO:0000313" key="7">
    <source>
        <dbReference type="EMBL" id="SFL14672.1"/>
    </source>
</evidence>
<feature type="transmembrane region" description="Helical" evidence="6">
    <location>
        <begin position="140"/>
        <end position="160"/>
    </location>
</feature>
<dbReference type="STRING" id="504800.SAMN04488085_10748"/>
<dbReference type="InParanoid" id="A0A1I4F9I6"/>
<keyword evidence="2" id="KW-1003">Cell membrane</keyword>
<comment type="subcellular location">
    <subcellularLocation>
        <location evidence="1">Cell membrane</location>
        <topology evidence="1">Multi-pass membrane protein</topology>
    </subcellularLocation>
</comment>
<organism evidence="7 8">
    <name type="scientific">Geodermatophilus ruber</name>
    <dbReference type="NCBI Taxonomy" id="504800"/>
    <lineage>
        <taxon>Bacteria</taxon>
        <taxon>Bacillati</taxon>
        <taxon>Actinomycetota</taxon>
        <taxon>Actinomycetes</taxon>
        <taxon>Geodermatophilales</taxon>
        <taxon>Geodermatophilaceae</taxon>
        <taxon>Geodermatophilus</taxon>
    </lineage>
</organism>
<dbReference type="GO" id="GO:0022857">
    <property type="term" value="F:transmembrane transporter activity"/>
    <property type="evidence" value="ECO:0007669"/>
    <property type="project" value="InterPro"/>
</dbReference>
<feature type="transmembrane region" description="Helical" evidence="6">
    <location>
        <begin position="211"/>
        <end position="232"/>
    </location>
</feature>
<feature type="transmembrane region" description="Helical" evidence="6">
    <location>
        <begin position="172"/>
        <end position="191"/>
    </location>
</feature>